<protein>
    <recommendedName>
        <fullName evidence="4">PiggyBac transposable element-derived protein domain-containing protein</fullName>
    </recommendedName>
</protein>
<comment type="caution">
    <text evidence="2">The sequence shown here is derived from an EMBL/GenBank/DDBJ whole genome shotgun (WGS) entry which is preliminary data.</text>
</comment>
<accession>A0A4Y2G7L9</accession>
<feature type="compositionally biased region" description="Acidic residues" evidence="1">
    <location>
        <begin position="11"/>
        <end position="29"/>
    </location>
</feature>
<feature type="compositionally biased region" description="Basic and acidic residues" evidence="1">
    <location>
        <begin position="1"/>
        <end position="10"/>
    </location>
</feature>
<evidence type="ECO:0000256" key="1">
    <source>
        <dbReference type="SAM" id="MobiDB-lite"/>
    </source>
</evidence>
<dbReference type="Proteomes" id="UP000499080">
    <property type="component" value="Unassembled WGS sequence"/>
</dbReference>
<name>A0A4Y2G7L9_ARAVE</name>
<sequence>MASYANREECSEIDESSQSESEDELNESIESDHEFDSDYENYSSSTNEEEDNLNASTGRKRMRLLTDSEDDSEESNERKILKLLLMEQFGKTSKQVPVLADHIFIPTPLAIICNQTKWCQKTPFGRNMYTQNLGRNSVQELVLKSTNESKVLVI</sequence>
<gene>
    <name evidence="2" type="ORF">AVEN_206218_1</name>
</gene>
<evidence type="ECO:0008006" key="4">
    <source>
        <dbReference type="Google" id="ProtNLM"/>
    </source>
</evidence>
<dbReference type="AlphaFoldDB" id="A0A4Y2G7L9"/>
<proteinExistence type="predicted"/>
<keyword evidence="3" id="KW-1185">Reference proteome</keyword>
<dbReference type="EMBL" id="BGPR01001269">
    <property type="protein sequence ID" value="GBM49720.1"/>
    <property type="molecule type" value="Genomic_DNA"/>
</dbReference>
<reference evidence="2 3" key="1">
    <citation type="journal article" date="2019" name="Sci. Rep.">
        <title>Orb-weaving spider Araneus ventricosus genome elucidates the spidroin gene catalogue.</title>
        <authorList>
            <person name="Kono N."/>
            <person name="Nakamura H."/>
            <person name="Ohtoshi R."/>
            <person name="Moran D.A.P."/>
            <person name="Shinohara A."/>
            <person name="Yoshida Y."/>
            <person name="Fujiwara M."/>
            <person name="Mori M."/>
            <person name="Tomita M."/>
            <person name="Arakawa K."/>
        </authorList>
    </citation>
    <scope>NUCLEOTIDE SEQUENCE [LARGE SCALE GENOMIC DNA]</scope>
</reference>
<evidence type="ECO:0000313" key="3">
    <source>
        <dbReference type="Proteomes" id="UP000499080"/>
    </source>
</evidence>
<evidence type="ECO:0000313" key="2">
    <source>
        <dbReference type="EMBL" id="GBM49720.1"/>
    </source>
</evidence>
<feature type="region of interest" description="Disordered" evidence="1">
    <location>
        <begin position="1"/>
        <end position="76"/>
    </location>
</feature>
<organism evidence="2 3">
    <name type="scientific">Araneus ventricosus</name>
    <name type="common">Orbweaver spider</name>
    <name type="synonym">Epeira ventricosa</name>
    <dbReference type="NCBI Taxonomy" id="182803"/>
    <lineage>
        <taxon>Eukaryota</taxon>
        <taxon>Metazoa</taxon>
        <taxon>Ecdysozoa</taxon>
        <taxon>Arthropoda</taxon>
        <taxon>Chelicerata</taxon>
        <taxon>Arachnida</taxon>
        <taxon>Araneae</taxon>
        <taxon>Araneomorphae</taxon>
        <taxon>Entelegynae</taxon>
        <taxon>Araneoidea</taxon>
        <taxon>Araneidae</taxon>
        <taxon>Araneus</taxon>
    </lineage>
</organism>